<comment type="caution">
    <text evidence="2">The sequence shown here is derived from an EMBL/GenBank/DDBJ whole genome shotgun (WGS) entry which is preliminary data.</text>
</comment>
<organism evidence="2 3">
    <name type="scientific">Actinokineospora guangxiensis</name>
    <dbReference type="NCBI Taxonomy" id="1490288"/>
    <lineage>
        <taxon>Bacteria</taxon>
        <taxon>Bacillati</taxon>
        <taxon>Actinomycetota</taxon>
        <taxon>Actinomycetes</taxon>
        <taxon>Pseudonocardiales</taxon>
        <taxon>Pseudonocardiaceae</taxon>
        <taxon>Actinokineospora</taxon>
    </lineage>
</organism>
<evidence type="ECO:0000256" key="1">
    <source>
        <dbReference type="SAM" id="Phobius"/>
    </source>
</evidence>
<keyword evidence="1" id="KW-0472">Membrane</keyword>
<accession>A0ABW0ELW3</accession>
<reference evidence="3" key="1">
    <citation type="journal article" date="2019" name="Int. J. Syst. Evol. Microbiol.">
        <title>The Global Catalogue of Microorganisms (GCM) 10K type strain sequencing project: providing services to taxonomists for standard genome sequencing and annotation.</title>
        <authorList>
            <consortium name="The Broad Institute Genomics Platform"/>
            <consortium name="The Broad Institute Genome Sequencing Center for Infectious Disease"/>
            <person name="Wu L."/>
            <person name="Ma J."/>
        </authorList>
    </citation>
    <scope>NUCLEOTIDE SEQUENCE [LARGE SCALE GENOMIC DNA]</scope>
    <source>
        <strain evidence="3">CCUG 59778</strain>
    </source>
</reference>
<feature type="transmembrane region" description="Helical" evidence="1">
    <location>
        <begin position="105"/>
        <end position="125"/>
    </location>
</feature>
<evidence type="ECO:0000313" key="2">
    <source>
        <dbReference type="EMBL" id="MFC5287756.1"/>
    </source>
</evidence>
<sequence length="252" mass="27484">MRLWPAGVAARWANPDHARSRRWFWPEDRLGALGFARSVIGIATIVAVSWGTRPPLEVVQDEWWGKSVTNIVVALGLVPVLMLLVRLANRGRDVRLRWWEVVKRVLLMAVTTFALMAPIILGVQNQHRLDELTTWAQGQSAGVKLVVGLSGLAGTLLAIAYALWVAAYVITVAVWALRTSLWSGVFHPLLAPVTAAALVVLTTGYQLIEADTKGLERGTWLVLTLGGLATTLALAAAEYSALRRGGARWRVA</sequence>
<evidence type="ECO:0008006" key="4">
    <source>
        <dbReference type="Google" id="ProtNLM"/>
    </source>
</evidence>
<keyword evidence="3" id="KW-1185">Reference proteome</keyword>
<protein>
    <recommendedName>
        <fullName evidence="4">CAAX prenyl protease-like protein</fullName>
    </recommendedName>
</protein>
<feature type="transmembrane region" description="Helical" evidence="1">
    <location>
        <begin position="30"/>
        <end position="51"/>
    </location>
</feature>
<dbReference type="Proteomes" id="UP001596157">
    <property type="component" value="Unassembled WGS sequence"/>
</dbReference>
<name>A0ABW0ELW3_9PSEU</name>
<feature type="transmembrane region" description="Helical" evidence="1">
    <location>
        <begin position="189"/>
        <end position="208"/>
    </location>
</feature>
<gene>
    <name evidence="2" type="ORF">ACFPM7_11905</name>
</gene>
<keyword evidence="1" id="KW-0812">Transmembrane</keyword>
<feature type="transmembrane region" description="Helical" evidence="1">
    <location>
        <begin position="63"/>
        <end position="85"/>
    </location>
</feature>
<dbReference type="RefSeq" id="WP_378247008.1">
    <property type="nucleotide sequence ID" value="NZ_JBHSKF010000004.1"/>
</dbReference>
<feature type="transmembrane region" description="Helical" evidence="1">
    <location>
        <begin position="145"/>
        <end position="177"/>
    </location>
</feature>
<feature type="transmembrane region" description="Helical" evidence="1">
    <location>
        <begin position="220"/>
        <end position="242"/>
    </location>
</feature>
<proteinExistence type="predicted"/>
<evidence type="ECO:0000313" key="3">
    <source>
        <dbReference type="Proteomes" id="UP001596157"/>
    </source>
</evidence>
<keyword evidence="1" id="KW-1133">Transmembrane helix</keyword>
<dbReference type="EMBL" id="JBHSKF010000004">
    <property type="protein sequence ID" value="MFC5287756.1"/>
    <property type="molecule type" value="Genomic_DNA"/>
</dbReference>